<accession>A0A3N0YK57</accession>
<dbReference type="InterPro" id="IPR003599">
    <property type="entry name" value="Ig_sub"/>
</dbReference>
<evidence type="ECO:0000256" key="4">
    <source>
        <dbReference type="SAM" id="SignalP"/>
    </source>
</evidence>
<dbReference type="InterPro" id="IPR050488">
    <property type="entry name" value="Ig_Fc_receptor"/>
</dbReference>
<feature type="signal peptide" evidence="4">
    <location>
        <begin position="1"/>
        <end position="16"/>
    </location>
</feature>
<reference evidence="6 7" key="1">
    <citation type="submission" date="2018-10" db="EMBL/GenBank/DDBJ databases">
        <title>Genome assembly for a Yunnan-Guizhou Plateau 3E fish, Anabarilius grahami (Regan), and its evolutionary and genetic applications.</title>
        <authorList>
            <person name="Jiang W."/>
        </authorList>
    </citation>
    <scope>NUCLEOTIDE SEQUENCE [LARGE SCALE GENOMIC DNA]</scope>
    <source>
        <strain evidence="6">AG-KIZ</strain>
        <tissue evidence="6">Muscle</tissue>
    </source>
</reference>
<dbReference type="GO" id="GO:0006955">
    <property type="term" value="P:immune response"/>
    <property type="evidence" value="ECO:0007669"/>
    <property type="project" value="TreeGrafter"/>
</dbReference>
<protein>
    <submittedName>
        <fullName evidence="6">Vascular cell adhesion protein 1</fullName>
    </submittedName>
</protein>
<name>A0A3N0YK57_ANAGA</name>
<evidence type="ECO:0000259" key="5">
    <source>
        <dbReference type="PROSITE" id="PS50835"/>
    </source>
</evidence>
<feature type="non-terminal residue" evidence="6">
    <location>
        <position position="1"/>
    </location>
</feature>
<dbReference type="Proteomes" id="UP000281406">
    <property type="component" value="Unassembled WGS sequence"/>
</dbReference>
<feature type="chain" id="PRO_5017960105" evidence="4">
    <location>
        <begin position="17"/>
        <end position="162"/>
    </location>
</feature>
<dbReference type="GO" id="GO:0004888">
    <property type="term" value="F:transmembrane signaling receptor activity"/>
    <property type="evidence" value="ECO:0007669"/>
    <property type="project" value="TreeGrafter"/>
</dbReference>
<feature type="domain" description="Ig-like" evidence="5">
    <location>
        <begin position="20"/>
        <end position="105"/>
    </location>
</feature>
<evidence type="ECO:0000313" key="6">
    <source>
        <dbReference type="EMBL" id="ROL46178.1"/>
    </source>
</evidence>
<evidence type="ECO:0000256" key="3">
    <source>
        <dbReference type="SAM" id="MobiDB-lite"/>
    </source>
</evidence>
<dbReference type="OrthoDB" id="6151406at2759"/>
<dbReference type="PANTHER" id="PTHR11481">
    <property type="entry name" value="IMMUNOGLOBULIN FC RECEPTOR"/>
    <property type="match status" value="1"/>
</dbReference>
<evidence type="ECO:0000313" key="7">
    <source>
        <dbReference type="Proteomes" id="UP000281406"/>
    </source>
</evidence>
<dbReference type="PANTHER" id="PTHR11481:SF64">
    <property type="entry name" value="FC RECEPTOR-LIKE PROTEIN 4"/>
    <property type="match status" value="1"/>
</dbReference>
<keyword evidence="2" id="KW-1015">Disulfide bond</keyword>
<dbReference type="EMBL" id="RJVU01040536">
    <property type="protein sequence ID" value="ROL46178.1"/>
    <property type="molecule type" value="Genomic_DNA"/>
</dbReference>
<dbReference type="GO" id="GO:0009897">
    <property type="term" value="C:external side of plasma membrane"/>
    <property type="evidence" value="ECO:0007669"/>
    <property type="project" value="TreeGrafter"/>
</dbReference>
<evidence type="ECO:0000256" key="2">
    <source>
        <dbReference type="ARBA" id="ARBA00023157"/>
    </source>
</evidence>
<dbReference type="PROSITE" id="PS50835">
    <property type="entry name" value="IG_LIKE"/>
    <property type="match status" value="2"/>
</dbReference>
<dbReference type="InterPro" id="IPR013783">
    <property type="entry name" value="Ig-like_fold"/>
</dbReference>
<dbReference type="SUPFAM" id="SSF48726">
    <property type="entry name" value="Immunoglobulin"/>
    <property type="match status" value="2"/>
</dbReference>
<keyword evidence="1 4" id="KW-0732">Signal</keyword>
<dbReference type="InterPro" id="IPR036179">
    <property type="entry name" value="Ig-like_dom_sf"/>
</dbReference>
<gene>
    <name evidence="6" type="ORF">DPX16_6481</name>
</gene>
<dbReference type="Pfam" id="PF13895">
    <property type="entry name" value="Ig_2"/>
    <property type="match status" value="1"/>
</dbReference>
<dbReference type="GO" id="GO:0007166">
    <property type="term" value="P:cell surface receptor signaling pathway"/>
    <property type="evidence" value="ECO:0007669"/>
    <property type="project" value="TreeGrafter"/>
</dbReference>
<dbReference type="AlphaFoldDB" id="A0A3N0YK57"/>
<dbReference type="SMART" id="SM00409">
    <property type="entry name" value="IG"/>
    <property type="match status" value="1"/>
</dbReference>
<proteinExistence type="predicted"/>
<organism evidence="6 7">
    <name type="scientific">Anabarilius grahami</name>
    <name type="common">Kanglang fish</name>
    <name type="synonym">Barilius grahami</name>
    <dbReference type="NCBI Taxonomy" id="495550"/>
    <lineage>
        <taxon>Eukaryota</taxon>
        <taxon>Metazoa</taxon>
        <taxon>Chordata</taxon>
        <taxon>Craniata</taxon>
        <taxon>Vertebrata</taxon>
        <taxon>Euteleostomi</taxon>
        <taxon>Actinopterygii</taxon>
        <taxon>Neopterygii</taxon>
        <taxon>Teleostei</taxon>
        <taxon>Ostariophysi</taxon>
        <taxon>Cypriniformes</taxon>
        <taxon>Xenocyprididae</taxon>
        <taxon>Xenocypridinae</taxon>
        <taxon>Xenocypridinae incertae sedis</taxon>
        <taxon>Anabarilius</taxon>
    </lineage>
</organism>
<dbReference type="InterPro" id="IPR007110">
    <property type="entry name" value="Ig-like_dom"/>
</dbReference>
<feature type="region of interest" description="Disordered" evidence="3">
    <location>
        <begin position="87"/>
        <end position="106"/>
    </location>
</feature>
<feature type="domain" description="Ig-like" evidence="5">
    <location>
        <begin position="115"/>
        <end position="162"/>
    </location>
</feature>
<evidence type="ECO:0000256" key="1">
    <source>
        <dbReference type="ARBA" id="ARBA00022729"/>
    </source>
</evidence>
<dbReference type="Gene3D" id="2.60.40.10">
    <property type="entry name" value="Immunoglobulins"/>
    <property type="match status" value="2"/>
</dbReference>
<comment type="caution">
    <text evidence="6">The sequence shown here is derived from an EMBL/GenBank/DDBJ whole genome shotgun (WGS) entry which is preliminary data.</text>
</comment>
<sequence>LFVFLVLISNIHSGHTEERPKAKVSIKPNQHVFRGETVTLRCDIDAEGVTSWRYYWYKGGSTRVISELQEHKFSSVSEFDAGKYSCNGSETEGSEKGGSRSSQLSDEVTLTVSDPRAVLSVFPQKWLTEGDPVTLICEVNGSSTGWTFSWFTVTETVSSGQL</sequence>
<keyword evidence="7" id="KW-1185">Reference proteome</keyword>
<dbReference type="FunFam" id="2.60.40.10:FF:001607">
    <property type="entry name" value="Leukocyte immune-type receptor TS32.15 L2.5a"/>
    <property type="match status" value="1"/>
</dbReference>